<evidence type="ECO:0000313" key="3">
    <source>
        <dbReference type="Proteomes" id="UP000287171"/>
    </source>
</evidence>
<evidence type="ECO:0000256" key="1">
    <source>
        <dbReference type="SAM" id="MobiDB-lite"/>
    </source>
</evidence>
<feature type="region of interest" description="Disordered" evidence="1">
    <location>
        <begin position="1"/>
        <end position="60"/>
    </location>
</feature>
<dbReference type="EMBL" id="BIFT01000002">
    <property type="protein sequence ID" value="GCE29342.1"/>
    <property type="molecule type" value="Genomic_DNA"/>
</dbReference>
<sequence length="60" mass="6895">MKICSEQQAKPSCCQPRQRNSKCKREAGEEEQEEKSQGQTTSQKMAQEKLQRDADPHMKA</sequence>
<dbReference type="Proteomes" id="UP000287171">
    <property type="component" value="Unassembled WGS sequence"/>
</dbReference>
<gene>
    <name evidence="2" type="ORF">KDA_48260</name>
</gene>
<feature type="compositionally biased region" description="Basic and acidic residues" evidence="1">
    <location>
        <begin position="46"/>
        <end position="60"/>
    </location>
</feature>
<protein>
    <submittedName>
        <fullName evidence="2">Uncharacterized protein</fullName>
    </submittedName>
</protein>
<keyword evidence="3" id="KW-1185">Reference proteome</keyword>
<name>A0A402BDH3_9CHLR</name>
<evidence type="ECO:0000313" key="2">
    <source>
        <dbReference type="EMBL" id="GCE29342.1"/>
    </source>
</evidence>
<accession>A0A402BDH3</accession>
<dbReference type="AlphaFoldDB" id="A0A402BDH3"/>
<feature type="compositionally biased region" description="Polar residues" evidence="1">
    <location>
        <begin position="1"/>
        <end position="18"/>
    </location>
</feature>
<organism evidence="2 3">
    <name type="scientific">Dictyobacter alpinus</name>
    <dbReference type="NCBI Taxonomy" id="2014873"/>
    <lineage>
        <taxon>Bacteria</taxon>
        <taxon>Bacillati</taxon>
        <taxon>Chloroflexota</taxon>
        <taxon>Ktedonobacteria</taxon>
        <taxon>Ktedonobacterales</taxon>
        <taxon>Dictyobacteraceae</taxon>
        <taxon>Dictyobacter</taxon>
    </lineage>
</organism>
<proteinExistence type="predicted"/>
<reference evidence="3" key="1">
    <citation type="submission" date="2018-12" db="EMBL/GenBank/DDBJ databases">
        <title>Tengunoibacter tsumagoiensis gen. nov., sp. nov., Dictyobacter kobayashii sp. nov., D. alpinus sp. nov., and D. joshuensis sp. nov. and description of Dictyobacteraceae fam. nov. within the order Ktedonobacterales isolated from Tengu-no-mugimeshi.</title>
        <authorList>
            <person name="Wang C.M."/>
            <person name="Zheng Y."/>
            <person name="Sakai Y."/>
            <person name="Toyoda A."/>
            <person name="Minakuchi Y."/>
            <person name="Abe K."/>
            <person name="Yokota A."/>
            <person name="Yabe S."/>
        </authorList>
    </citation>
    <scope>NUCLEOTIDE SEQUENCE [LARGE SCALE GENOMIC DNA]</scope>
    <source>
        <strain evidence="3">Uno16</strain>
    </source>
</reference>
<comment type="caution">
    <text evidence="2">The sequence shown here is derived from an EMBL/GenBank/DDBJ whole genome shotgun (WGS) entry which is preliminary data.</text>
</comment>